<dbReference type="CDD" id="cd16491">
    <property type="entry name" value="RING-CH-C4HC3_LTN1"/>
    <property type="match status" value="1"/>
</dbReference>
<evidence type="ECO:0000256" key="3">
    <source>
        <dbReference type="ARBA" id="ARBA00004906"/>
    </source>
</evidence>
<protein>
    <recommendedName>
        <fullName evidence="7">E3 ubiquitin-protein ligase listerin</fullName>
        <ecNumber evidence="6">2.3.2.27</ecNumber>
    </recommendedName>
</protein>
<dbReference type="SUPFAM" id="SSF54518">
    <property type="entry name" value="Tubby C-terminal domain-like"/>
    <property type="match status" value="1"/>
</dbReference>
<dbReference type="InterPro" id="IPR025659">
    <property type="entry name" value="Tubby-like_C"/>
</dbReference>
<dbReference type="Pfam" id="PF13639">
    <property type="entry name" value="zf-RING_2"/>
    <property type="match status" value="1"/>
</dbReference>
<keyword evidence="14" id="KW-0862">Zinc</keyword>
<evidence type="ECO:0000313" key="19">
    <source>
        <dbReference type="Proteomes" id="UP000195402"/>
    </source>
</evidence>
<organism evidence="18 19">
    <name type="scientific">Macleaya cordata</name>
    <name type="common">Five-seeded plume-poppy</name>
    <name type="synonym">Bocconia cordata</name>
    <dbReference type="NCBI Taxonomy" id="56857"/>
    <lineage>
        <taxon>Eukaryota</taxon>
        <taxon>Viridiplantae</taxon>
        <taxon>Streptophyta</taxon>
        <taxon>Embryophyta</taxon>
        <taxon>Tracheophyta</taxon>
        <taxon>Spermatophyta</taxon>
        <taxon>Magnoliopsida</taxon>
        <taxon>Ranunculales</taxon>
        <taxon>Papaveraceae</taxon>
        <taxon>Papaveroideae</taxon>
        <taxon>Macleaya</taxon>
    </lineage>
</organism>
<evidence type="ECO:0000256" key="16">
    <source>
        <dbReference type="SAM" id="MobiDB-lite"/>
    </source>
</evidence>
<evidence type="ECO:0000256" key="4">
    <source>
        <dbReference type="ARBA" id="ARBA00005437"/>
    </source>
</evidence>
<evidence type="ECO:0000256" key="5">
    <source>
        <dbReference type="ARBA" id="ARBA00007997"/>
    </source>
</evidence>
<dbReference type="GO" id="GO:0072344">
    <property type="term" value="P:rescue of stalled ribosome"/>
    <property type="evidence" value="ECO:0007669"/>
    <property type="project" value="TreeGrafter"/>
</dbReference>
<evidence type="ECO:0000256" key="14">
    <source>
        <dbReference type="ARBA" id="ARBA00022833"/>
    </source>
</evidence>
<evidence type="ECO:0000256" key="13">
    <source>
        <dbReference type="ARBA" id="ARBA00022786"/>
    </source>
</evidence>
<evidence type="ECO:0000259" key="17">
    <source>
        <dbReference type="PROSITE" id="PS50089"/>
    </source>
</evidence>
<dbReference type="InterPro" id="IPR011989">
    <property type="entry name" value="ARM-like"/>
</dbReference>
<evidence type="ECO:0000256" key="15">
    <source>
        <dbReference type="PROSITE-ProRule" id="PRU00175"/>
    </source>
</evidence>
<dbReference type="Gene3D" id="2.40.160.200">
    <property type="entry name" value="LURP1-related"/>
    <property type="match status" value="1"/>
</dbReference>
<dbReference type="Pfam" id="PF04525">
    <property type="entry name" value="LOR"/>
    <property type="match status" value="1"/>
</dbReference>
<feature type="compositionally biased region" description="Polar residues" evidence="16">
    <location>
        <begin position="1714"/>
        <end position="1723"/>
    </location>
</feature>
<dbReference type="GO" id="GO:0043023">
    <property type="term" value="F:ribosomal large subunit binding"/>
    <property type="evidence" value="ECO:0007669"/>
    <property type="project" value="TreeGrafter"/>
</dbReference>
<dbReference type="Gene3D" id="3.30.40.10">
    <property type="entry name" value="Zinc/RING finger domain, C3HC4 (zinc finger)"/>
    <property type="match status" value="1"/>
</dbReference>
<evidence type="ECO:0000256" key="9">
    <source>
        <dbReference type="ARBA" id="ARBA00022679"/>
    </source>
</evidence>
<evidence type="ECO:0000256" key="8">
    <source>
        <dbReference type="ARBA" id="ARBA00022490"/>
    </source>
</evidence>
<dbReference type="InterPro" id="IPR039795">
    <property type="entry name" value="LTN1/Rkr1"/>
</dbReference>
<keyword evidence="12 15" id="KW-0863">Zinc-finger</keyword>
<comment type="similarity">
    <text evidence="4">Belongs to the LOR family.</text>
</comment>
<dbReference type="FunCoup" id="A0A200R3E0">
    <property type="interactions" value="3682"/>
</dbReference>
<dbReference type="Pfam" id="PF22958">
    <property type="entry name" value="Ltn1_1st"/>
    <property type="match status" value="1"/>
</dbReference>
<dbReference type="PANTHER" id="PTHR12389">
    <property type="entry name" value="ZINC FINGER PROTEIN 294"/>
    <property type="match status" value="1"/>
</dbReference>
<feature type="region of interest" description="Disordered" evidence="16">
    <location>
        <begin position="1714"/>
        <end position="1734"/>
    </location>
</feature>
<keyword evidence="9" id="KW-0808">Transferase</keyword>
<dbReference type="InterPro" id="IPR038595">
    <property type="entry name" value="LOR_sf"/>
</dbReference>
<comment type="similarity">
    <text evidence="5">Belongs to the LTN1 family.</text>
</comment>
<dbReference type="GO" id="GO:1990116">
    <property type="term" value="P:ribosome-associated ubiquitin-dependent protein catabolic process"/>
    <property type="evidence" value="ECO:0007669"/>
    <property type="project" value="InterPro"/>
</dbReference>
<evidence type="ECO:0000256" key="7">
    <source>
        <dbReference type="ARBA" id="ARBA00017157"/>
    </source>
</evidence>
<keyword evidence="10" id="KW-0479">Metal-binding</keyword>
<gene>
    <name evidence="18" type="ORF">BVC80_1837g27</name>
</gene>
<dbReference type="SMART" id="SM00744">
    <property type="entry name" value="RINGv"/>
    <property type="match status" value="1"/>
</dbReference>
<dbReference type="GO" id="GO:0061630">
    <property type="term" value="F:ubiquitin protein ligase activity"/>
    <property type="evidence" value="ECO:0007669"/>
    <property type="project" value="UniProtKB-EC"/>
</dbReference>
<dbReference type="STRING" id="56857.A0A200R3E0"/>
<evidence type="ECO:0000256" key="12">
    <source>
        <dbReference type="ARBA" id="ARBA00022771"/>
    </source>
</evidence>
<evidence type="ECO:0000256" key="6">
    <source>
        <dbReference type="ARBA" id="ARBA00012483"/>
    </source>
</evidence>
<dbReference type="GO" id="GO:0005829">
    <property type="term" value="C:cytosol"/>
    <property type="evidence" value="ECO:0007669"/>
    <property type="project" value="UniProtKB-SubCell"/>
</dbReference>
<comment type="pathway">
    <text evidence="3">Protein modification; protein ubiquitination.</text>
</comment>
<feature type="domain" description="RING-type" evidence="17">
    <location>
        <begin position="2018"/>
        <end position="2065"/>
    </location>
</feature>
<dbReference type="InterPro" id="IPR013083">
    <property type="entry name" value="Znf_RING/FYVE/PHD"/>
</dbReference>
<evidence type="ECO:0000313" key="18">
    <source>
        <dbReference type="EMBL" id="OVA17231.1"/>
    </source>
</evidence>
<keyword evidence="11" id="KW-0677">Repeat</keyword>
<dbReference type="Gene3D" id="1.25.10.10">
    <property type="entry name" value="Leucine-rich Repeat Variant"/>
    <property type="match status" value="1"/>
</dbReference>
<sequence>MDSSSYSTVVYPAEAEAEAEAEAVISPIPVDLFISKKRLTLNLKFNDACGNLVFRVENSTSRDDIVLRDANGNPLIFINRTDGGWEGFRGESRELIFRVEKKRPQSSRRRELEIFLVGDYINRNNNNREEEDSIKSADLIKAIGCPFHRSCTIYRGNSIIAQTSLLYKLRKVIVGRRKFRLTFFPGLVDQALIVALIDVDGEVAQHLKRLGRKDPTTKLKALTTLRELFKQKSGEDILQIIPQWAFEYKRLLQDYNREVRRATHETMTNLVITVGRGLAPHLKSLMGPWWFSQFDPVSEISQAARRSLQDAFPAQEKRLEALILCTSEIFLYLEENLKLTPQAMSDKATPLDELEEMHQRVISSSLLALATLLDILLGMQLQRPGFENVAAEPKNASKARAAAISSAEKIFSTHKYFLEFLKSQSPVVRSATYSALGSFIKHIPHAFNEANMKILSTAILGAFQEKDPTCHSSMWETIMIFSKRFPESWDLSNTQKMVLSRFWQFLRNGCYGTQQVSYPMLVPFLDTIPPKVIIGNEFFLNFFQNLWAGRNPSHSSSADRLAFFKAFKECFLWGIHNASRYFDGLDAAYHFRVSLVDNILVNLLWHDFLMLASTKSQDAVSSKKSSGSSVENIKPYEGQKVEKLSIKYPRNYMQDLGKCIIKILSVFSSKECNLLSTFCTTFQGNCLEFLQQTEHFKRPSDHIDQIVSFLLLLEQHAVQRGETWPLVSLAGPMVTKAFPLIRSLDSPDAVRILSVSVSIFGPRRIVSQLCVSEEGYSGSYPSDEGDNESKPKHFLQVFKDIFVPWCLHGSSPSTGARLDLLLTLLDDELFSEQWSSIITFSTRLVACNGRGSLDSDHIDVLAMLMEKVKLEIGKRKEGVEYHRPGSDLEHWHHKLLDSTAVSVASCSPPFVVSQSRFLRAVLGGSSEEDQTSFVSRDSMILIFEEVLKKLIPILLCSSFTWAKNTCSLILCTGDKDSIPKCESHINMLEMAQFALEILQSSFFCLKTFDGEYDVVSSISAAIFIVDWEYRMSSQVDKNSVTEENVVDGDSQEKLSSNLGFGESWHTFRFKISSDFWKSLNICNLKRLQSILIQTIRSAIFETYTFNSYKASSFCCEWMLEVLEHICPDCHGEQMLLDQLLDEGEFWPLWVMSALIDGTRAATLKVENTLQDIHAPEHHQFIDFIDKLISKLGFSRVIAGFISETPSSSSEAPDELVPTHSFSRSWLAAELLCTWKWPGGSAFGSFLPLLSEFAKAGNSFKEENLVNSIVNILLDGALVHGASEKLSFSNIWDASGDEIETIQDPFLRALVSLLLTLVIKDNIWRKDKVVVFFKCLMDKFFLGTTVNRNCLRILPFLTNILIRPLRHRPTVSTESSTDTPLDSFKENQIHDIIEGWLQRTLLLPPLSVLQTGQDTEEWVQVVISCYPLSAVGGIGALKMALQKDVNHSEKTLLLDLFRKHRFDDSASTSGNQSPSVQMTLSKLTSVSVGYCWKEFDDDDWKFVLSQLRRWTESAVLVMEEIAETVNDAFINPSSSEEVIIPKLEQAVRILDPSPMNIARNALFTFSLFYGLTELQQEEDSNISNSLEAEKWSDIKDQILENVLRLFFATGVAEAIASSSCPEASSIVASSRLAYSHFWELVASSVISSPQHVRDTAVQSMELWELSKGPISSLFAILFTSKPISSLQVAAYIMLSTDPVSHLAITEEDAACSLAGDTSTGQESVQSHRPDSSSDETVHLRDEISCMIRKSPYELLEMDLVAHHRVNVFIAWALLLSHLQSLPSSSPARQRLVQWIQDFANTRILDCLFQHIPLKPGATHSLKKKDVELPAGVSEAATAAKRAITTGSLLFSVESLWPVGTEEMSSLAGAIYGMMLRALPAYVRDWFTSVRDRSTSSAIESFTKAWCSPPLLADELFQIKKASLADENFSVSVSKSAYEVVATYKKEETGMDLVIRLPASYPLRPVDVDCTRSLGISDVKQRKWLMSMIAFVRSQNGALAEAIRTWKSNFDKEFEGIEECPICYSIIHTANNSLPRLACKTCKHKFHAACLYKWFSTSHKSTCPLCQSPF</sequence>
<dbReference type="InterPro" id="IPR011016">
    <property type="entry name" value="Znf_RING-CH"/>
</dbReference>
<keyword evidence="13" id="KW-0833">Ubl conjugation pathway</keyword>
<dbReference type="OrthoDB" id="6108at2759"/>
<accession>A0A200R3E0</accession>
<proteinExistence type="inferred from homology"/>
<dbReference type="InterPro" id="IPR054476">
    <property type="entry name" value="Ltn1_N"/>
</dbReference>
<dbReference type="OMA" id="EAIHTWK"/>
<comment type="caution">
    <text evidence="18">The sequence shown here is derived from an EMBL/GenBank/DDBJ whole genome shotgun (WGS) entry which is preliminary data.</text>
</comment>
<dbReference type="InterPro" id="IPR016024">
    <property type="entry name" value="ARM-type_fold"/>
</dbReference>
<reference evidence="18 19" key="1">
    <citation type="journal article" date="2017" name="Mol. Plant">
        <title>The Genome of Medicinal Plant Macleaya cordata Provides New Insights into Benzylisoquinoline Alkaloids Metabolism.</title>
        <authorList>
            <person name="Liu X."/>
            <person name="Liu Y."/>
            <person name="Huang P."/>
            <person name="Ma Y."/>
            <person name="Qing Z."/>
            <person name="Tang Q."/>
            <person name="Cao H."/>
            <person name="Cheng P."/>
            <person name="Zheng Y."/>
            <person name="Yuan Z."/>
            <person name="Zhou Y."/>
            <person name="Liu J."/>
            <person name="Tang Z."/>
            <person name="Zhuo Y."/>
            <person name="Zhang Y."/>
            <person name="Yu L."/>
            <person name="Huang J."/>
            <person name="Yang P."/>
            <person name="Peng Q."/>
            <person name="Zhang J."/>
            <person name="Jiang W."/>
            <person name="Zhang Z."/>
            <person name="Lin K."/>
            <person name="Ro D.K."/>
            <person name="Chen X."/>
            <person name="Xiong X."/>
            <person name="Shang Y."/>
            <person name="Huang S."/>
            <person name="Zeng J."/>
        </authorList>
    </citation>
    <scope>NUCLEOTIDE SEQUENCE [LARGE SCALE GENOMIC DNA]</scope>
    <source>
        <strain evidence="19">cv. BLH2017</strain>
        <tissue evidence="18">Root</tissue>
    </source>
</reference>
<name>A0A200R3E0_MACCD</name>
<comment type="catalytic activity">
    <reaction evidence="1">
        <text>S-ubiquitinyl-[E2 ubiquitin-conjugating enzyme]-L-cysteine + [acceptor protein]-L-lysine = [E2 ubiquitin-conjugating enzyme]-L-cysteine + N(6)-ubiquitinyl-[acceptor protein]-L-lysine.</text>
        <dbReference type="EC" id="2.3.2.27"/>
    </reaction>
</comment>
<dbReference type="InterPro" id="IPR039804">
    <property type="entry name" value="RING-CH-C4HC3_LTN1"/>
</dbReference>
<evidence type="ECO:0000256" key="2">
    <source>
        <dbReference type="ARBA" id="ARBA00004514"/>
    </source>
</evidence>
<dbReference type="PROSITE" id="PS50089">
    <property type="entry name" value="ZF_RING_2"/>
    <property type="match status" value="1"/>
</dbReference>
<dbReference type="InterPro" id="IPR054477">
    <property type="entry name" value="LTN1_E3_ligase_6th"/>
</dbReference>
<evidence type="ECO:0000256" key="11">
    <source>
        <dbReference type="ARBA" id="ARBA00022737"/>
    </source>
</evidence>
<dbReference type="InterPro" id="IPR007612">
    <property type="entry name" value="LOR"/>
</dbReference>
<dbReference type="EMBL" id="MVGT01000438">
    <property type="protein sequence ID" value="OVA17231.1"/>
    <property type="molecule type" value="Genomic_DNA"/>
</dbReference>
<dbReference type="SMART" id="SM00184">
    <property type="entry name" value="RING"/>
    <property type="match status" value="1"/>
</dbReference>
<dbReference type="InParanoid" id="A0A200R3E0"/>
<dbReference type="GO" id="GO:0016567">
    <property type="term" value="P:protein ubiquitination"/>
    <property type="evidence" value="ECO:0007669"/>
    <property type="project" value="UniProtKB-UniPathway"/>
</dbReference>
<dbReference type="SUPFAM" id="SSF57850">
    <property type="entry name" value="RING/U-box"/>
    <property type="match status" value="1"/>
</dbReference>
<dbReference type="GO" id="GO:1990112">
    <property type="term" value="C:RQC complex"/>
    <property type="evidence" value="ECO:0007669"/>
    <property type="project" value="InterPro"/>
</dbReference>
<comment type="subcellular location">
    <subcellularLocation>
        <location evidence="2">Cytoplasm</location>
        <location evidence="2">Cytosol</location>
    </subcellularLocation>
</comment>
<dbReference type="EC" id="2.3.2.27" evidence="6"/>
<dbReference type="SUPFAM" id="SSF48371">
    <property type="entry name" value="ARM repeat"/>
    <property type="match status" value="1"/>
</dbReference>
<dbReference type="Pfam" id="PF22999">
    <property type="entry name" value="LTN1_E3_ligase_6th"/>
    <property type="match status" value="1"/>
</dbReference>
<dbReference type="UniPathway" id="UPA00143"/>
<dbReference type="InterPro" id="IPR001841">
    <property type="entry name" value="Znf_RING"/>
</dbReference>
<evidence type="ECO:0000256" key="1">
    <source>
        <dbReference type="ARBA" id="ARBA00000900"/>
    </source>
</evidence>
<dbReference type="GO" id="GO:0008270">
    <property type="term" value="F:zinc ion binding"/>
    <property type="evidence" value="ECO:0007669"/>
    <property type="project" value="UniProtKB-KW"/>
</dbReference>
<dbReference type="PANTHER" id="PTHR12389:SF0">
    <property type="entry name" value="E3 UBIQUITIN-PROTEIN LIGASE LISTERIN"/>
    <property type="match status" value="1"/>
</dbReference>
<dbReference type="InterPro" id="IPR054478">
    <property type="entry name" value="LTN1_UBC"/>
</dbReference>
<keyword evidence="19" id="KW-1185">Reference proteome</keyword>
<keyword evidence="8" id="KW-0963">Cytoplasm</keyword>
<dbReference type="Proteomes" id="UP000195402">
    <property type="component" value="Unassembled WGS sequence"/>
</dbReference>
<dbReference type="FunFam" id="3.30.40.10:FF:000038">
    <property type="entry name" value="E3 ubiquitin-protein ligase listerin"/>
    <property type="match status" value="1"/>
</dbReference>
<feature type="compositionally biased region" description="Basic and acidic residues" evidence="16">
    <location>
        <begin position="1724"/>
        <end position="1734"/>
    </location>
</feature>
<dbReference type="Pfam" id="PF23009">
    <property type="entry name" value="UBC_like"/>
    <property type="match status" value="1"/>
</dbReference>
<evidence type="ECO:0000256" key="10">
    <source>
        <dbReference type="ARBA" id="ARBA00022723"/>
    </source>
</evidence>